<sequence length="204" mass="23666">MPKIQTMNENLLTTLTEISEGHTNKLEQHDQQISALQETLGQISALKGALNHLTQAGGPINQLLIHLPEQSNLHQRLDRTLRDTITALSRPQVQNHHHHFPRVAWATVGLFLMLCLVSTGWYLTASRLGDFRDNDIKYRYLQLIDNKQVVHLLHFTDSLQRAQPEFFRDSVLSKEEEKHRRLEMLDEANRKEAEAEQLRQRAKQ</sequence>
<protein>
    <submittedName>
        <fullName evidence="3">Uncharacterized protein</fullName>
    </submittedName>
</protein>
<dbReference type="EMBL" id="RPDH01000001">
    <property type="protein sequence ID" value="RPE13446.1"/>
    <property type="molecule type" value="Genomic_DNA"/>
</dbReference>
<keyword evidence="2" id="KW-0472">Membrane</keyword>
<feature type="transmembrane region" description="Helical" evidence="2">
    <location>
        <begin position="103"/>
        <end position="123"/>
    </location>
</feature>
<evidence type="ECO:0000256" key="1">
    <source>
        <dbReference type="SAM" id="MobiDB-lite"/>
    </source>
</evidence>
<gene>
    <name evidence="3" type="ORF">EGT74_07975</name>
</gene>
<dbReference type="Proteomes" id="UP000278351">
    <property type="component" value="Unassembled WGS sequence"/>
</dbReference>
<name>A0A3N4Q003_9BACT</name>
<proteinExistence type="predicted"/>
<comment type="caution">
    <text evidence="3">The sequence shown here is derived from an EMBL/GenBank/DDBJ whole genome shotgun (WGS) entry which is preliminary data.</text>
</comment>
<reference evidence="3 4" key="1">
    <citation type="submission" date="2018-11" db="EMBL/GenBank/DDBJ databases">
        <title>Chitinophaga lutea sp.nov., isolate from arsenic contaminated soil.</title>
        <authorList>
            <person name="Zong Y."/>
        </authorList>
    </citation>
    <scope>NUCLEOTIDE SEQUENCE [LARGE SCALE GENOMIC DNA]</scope>
    <source>
        <strain evidence="3 4">ZY74</strain>
    </source>
</reference>
<keyword evidence="2" id="KW-1133">Transmembrane helix</keyword>
<evidence type="ECO:0000313" key="3">
    <source>
        <dbReference type="EMBL" id="RPE13446.1"/>
    </source>
</evidence>
<organism evidence="3 4">
    <name type="scientific">Chitinophaga lutea</name>
    <dbReference type="NCBI Taxonomy" id="2488634"/>
    <lineage>
        <taxon>Bacteria</taxon>
        <taxon>Pseudomonadati</taxon>
        <taxon>Bacteroidota</taxon>
        <taxon>Chitinophagia</taxon>
        <taxon>Chitinophagales</taxon>
        <taxon>Chitinophagaceae</taxon>
        <taxon>Chitinophaga</taxon>
    </lineage>
</organism>
<feature type="region of interest" description="Disordered" evidence="1">
    <location>
        <begin position="182"/>
        <end position="204"/>
    </location>
</feature>
<keyword evidence="2" id="KW-0812">Transmembrane</keyword>
<dbReference type="AlphaFoldDB" id="A0A3N4Q003"/>
<evidence type="ECO:0000256" key="2">
    <source>
        <dbReference type="SAM" id="Phobius"/>
    </source>
</evidence>
<keyword evidence="4" id="KW-1185">Reference proteome</keyword>
<evidence type="ECO:0000313" key="4">
    <source>
        <dbReference type="Proteomes" id="UP000278351"/>
    </source>
</evidence>
<accession>A0A3N4Q003</accession>